<feature type="signal peptide" evidence="5">
    <location>
        <begin position="1"/>
        <end position="30"/>
    </location>
</feature>
<evidence type="ECO:0000256" key="5">
    <source>
        <dbReference type="SAM" id="SignalP"/>
    </source>
</evidence>
<feature type="compositionally biased region" description="Low complexity" evidence="4">
    <location>
        <begin position="31"/>
        <end position="40"/>
    </location>
</feature>
<comment type="similarity">
    <text evidence="1">Belongs to the bacterial solute-binding protein 1 family.</text>
</comment>
<evidence type="ECO:0000256" key="3">
    <source>
        <dbReference type="ARBA" id="ARBA00022729"/>
    </source>
</evidence>
<dbReference type="AlphaFoldDB" id="A0A839S5P7"/>
<evidence type="ECO:0000313" key="7">
    <source>
        <dbReference type="Proteomes" id="UP000550714"/>
    </source>
</evidence>
<evidence type="ECO:0000256" key="4">
    <source>
        <dbReference type="SAM" id="MobiDB-lite"/>
    </source>
</evidence>
<dbReference type="Pfam" id="PF01547">
    <property type="entry name" value="SBP_bac_1"/>
    <property type="match status" value="1"/>
</dbReference>
<dbReference type="PANTHER" id="PTHR30061">
    <property type="entry name" value="MALTOSE-BINDING PERIPLASMIC PROTEIN"/>
    <property type="match status" value="1"/>
</dbReference>
<keyword evidence="2" id="KW-0813">Transport</keyword>
<evidence type="ECO:0000313" key="6">
    <source>
        <dbReference type="EMBL" id="MBB3053038.1"/>
    </source>
</evidence>
<proteinExistence type="inferred from homology"/>
<organism evidence="6 7">
    <name type="scientific">Prauserella isguenensis</name>
    <dbReference type="NCBI Taxonomy" id="1470180"/>
    <lineage>
        <taxon>Bacteria</taxon>
        <taxon>Bacillati</taxon>
        <taxon>Actinomycetota</taxon>
        <taxon>Actinomycetes</taxon>
        <taxon>Pseudonocardiales</taxon>
        <taxon>Pseudonocardiaceae</taxon>
        <taxon>Prauserella</taxon>
    </lineage>
</organism>
<dbReference type="SUPFAM" id="SSF53850">
    <property type="entry name" value="Periplasmic binding protein-like II"/>
    <property type="match status" value="1"/>
</dbReference>
<dbReference type="GO" id="GO:0042956">
    <property type="term" value="P:maltodextrin transmembrane transport"/>
    <property type="evidence" value="ECO:0007669"/>
    <property type="project" value="TreeGrafter"/>
</dbReference>
<gene>
    <name evidence="6" type="ORF">FHS23_004081</name>
</gene>
<dbReference type="EMBL" id="JACHWU010000006">
    <property type="protein sequence ID" value="MBB3053038.1"/>
    <property type="molecule type" value="Genomic_DNA"/>
</dbReference>
<keyword evidence="7" id="KW-1185">Reference proteome</keyword>
<feature type="chain" id="PRO_5032808397" evidence="5">
    <location>
        <begin position="31"/>
        <end position="436"/>
    </location>
</feature>
<feature type="region of interest" description="Disordered" evidence="4">
    <location>
        <begin position="413"/>
        <end position="436"/>
    </location>
</feature>
<dbReference type="RefSeq" id="WP_246382494.1">
    <property type="nucleotide sequence ID" value="NZ_JACHWU010000006.1"/>
</dbReference>
<dbReference type="PROSITE" id="PS51257">
    <property type="entry name" value="PROKAR_LIPOPROTEIN"/>
    <property type="match status" value="1"/>
</dbReference>
<evidence type="ECO:0000256" key="2">
    <source>
        <dbReference type="ARBA" id="ARBA00022448"/>
    </source>
</evidence>
<evidence type="ECO:0000256" key="1">
    <source>
        <dbReference type="ARBA" id="ARBA00008520"/>
    </source>
</evidence>
<dbReference type="Proteomes" id="UP000550714">
    <property type="component" value="Unassembled WGS sequence"/>
</dbReference>
<dbReference type="GO" id="GO:0055052">
    <property type="term" value="C:ATP-binding cassette (ABC) transporter complex, substrate-binding subunit-containing"/>
    <property type="evidence" value="ECO:0007669"/>
    <property type="project" value="TreeGrafter"/>
</dbReference>
<reference evidence="6 7" key="1">
    <citation type="submission" date="2020-08" db="EMBL/GenBank/DDBJ databases">
        <title>Genomic Encyclopedia of Type Strains, Phase III (KMG-III): the genomes of soil and plant-associated and newly described type strains.</title>
        <authorList>
            <person name="Whitman W."/>
        </authorList>
    </citation>
    <scope>NUCLEOTIDE SEQUENCE [LARGE SCALE GENOMIC DNA]</scope>
    <source>
        <strain evidence="6 7">CECT 8577</strain>
    </source>
</reference>
<name>A0A839S5P7_9PSEU</name>
<accession>A0A839S5P7</accession>
<dbReference type="Gene3D" id="3.40.190.10">
    <property type="entry name" value="Periplasmic binding protein-like II"/>
    <property type="match status" value="2"/>
</dbReference>
<protein>
    <submittedName>
        <fullName evidence="6">Arabinogalactan oligomer/maltooligosaccharide transport system substrate-binding protein</fullName>
    </submittedName>
</protein>
<dbReference type="PANTHER" id="PTHR30061:SF50">
    <property type="entry name" value="MALTOSE_MALTODEXTRIN-BINDING PERIPLASMIC PROTEIN"/>
    <property type="match status" value="1"/>
</dbReference>
<dbReference type="GO" id="GO:1901982">
    <property type="term" value="F:maltose binding"/>
    <property type="evidence" value="ECO:0007669"/>
    <property type="project" value="TreeGrafter"/>
</dbReference>
<dbReference type="InterPro" id="IPR006059">
    <property type="entry name" value="SBP"/>
</dbReference>
<sequence length="436" mass="46011">MTRATPATRMATAFAAVTALTLAGCGGGGADQSDAAAKAANDPQSVSGTVTWWDTSDATNESPAFKELVKRFEKKYPKIDVEYVNVPFDGADDKFKTAAQSGDGAPDVMRADVGWTPTFAALGYLQPLDGTPALDGADDYLPTPMKTNEYQGKTYGVPEVTDTLSLLYNKELFAEAGVQEPPKTWDEVETVAKKIERKVPGTTGIFVNADSYFLLPFVYGEGGDVVDTGSKRITIDSPAMKSAVETSKELSAGGIGTTDTSANKYTNMLDGFKSGDVAMMLNGPWSVSDILTGSAYADPDNLGVATVPGGPEGRGGPVGGHNLTVYAGSPDLAASYLFVKFMNSPESQALVAKENSTLPTRESVYDMPGVKDNQVVSQFQEPMESAKPRPSAPGAGDLYDLFTPFYEQIMGGQTPVSDGLKQAQRKAKGAVPGFES</sequence>
<feature type="region of interest" description="Disordered" evidence="4">
    <location>
        <begin position="31"/>
        <end position="50"/>
    </location>
</feature>
<dbReference type="GO" id="GO:0015768">
    <property type="term" value="P:maltose transport"/>
    <property type="evidence" value="ECO:0007669"/>
    <property type="project" value="TreeGrafter"/>
</dbReference>
<comment type="caution">
    <text evidence="6">The sequence shown here is derived from an EMBL/GenBank/DDBJ whole genome shotgun (WGS) entry which is preliminary data.</text>
</comment>
<keyword evidence="3 5" id="KW-0732">Signal</keyword>